<dbReference type="PRINTS" id="PR00420">
    <property type="entry name" value="RNGMNOXGNASE"/>
</dbReference>
<dbReference type="Gene3D" id="3.30.9.10">
    <property type="entry name" value="D-Amino Acid Oxidase, subunit A, domain 2"/>
    <property type="match status" value="1"/>
</dbReference>
<keyword evidence="1" id="KW-0560">Oxidoreductase</keyword>
<name>A0ABQ3UB22_STRHY</name>
<comment type="caution">
    <text evidence="3">The sequence shown here is derived from an EMBL/GenBank/DDBJ whole genome shotgun (WGS) entry which is preliminary data.</text>
</comment>
<proteinExistence type="predicted"/>
<evidence type="ECO:0000313" key="4">
    <source>
        <dbReference type="Proteomes" id="UP001054854"/>
    </source>
</evidence>
<evidence type="ECO:0000313" key="3">
    <source>
        <dbReference type="EMBL" id="GHJ32697.1"/>
    </source>
</evidence>
<dbReference type="Gene3D" id="3.50.50.60">
    <property type="entry name" value="FAD/NAD(P)-binding domain"/>
    <property type="match status" value="1"/>
</dbReference>
<dbReference type="Proteomes" id="UP001054854">
    <property type="component" value="Unassembled WGS sequence"/>
</dbReference>
<dbReference type="InterPro" id="IPR050631">
    <property type="entry name" value="PheA/TfdB_FAD_monoxygenase"/>
</dbReference>
<evidence type="ECO:0000256" key="1">
    <source>
        <dbReference type="ARBA" id="ARBA00023002"/>
    </source>
</evidence>
<dbReference type="InterPro" id="IPR036188">
    <property type="entry name" value="FAD/NAD-bd_sf"/>
</dbReference>
<dbReference type="Pfam" id="PF01494">
    <property type="entry name" value="FAD_binding_3"/>
    <property type="match status" value="1"/>
</dbReference>
<feature type="domain" description="FAD-binding" evidence="2">
    <location>
        <begin position="12"/>
        <end position="353"/>
    </location>
</feature>
<dbReference type="PANTHER" id="PTHR43476:SF3">
    <property type="entry name" value="FAD-BINDING MONOOXYGENASE"/>
    <property type="match status" value="1"/>
</dbReference>
<reference evidence="3" key="1">
    <citation type="submission" date="2024-05" db="EMBL/GenBank/DDBJ databases">
        <title>Whole genome shotgun sequence of Streptomyces hygroscopicus NBRC 113678.</title>
        <authorList>
            <person name="Komaki H."/>
            <person name="Tamura T."/>
        </authorList>
    </citation>
    <scope>NUCLEOTIDE SEQUENCE</scope>
    <source>
        <strain evidence="3">N11-34</strain>
    </source>
</reference>
<protein>
    <submittedName>
        <fullName evidence="3">3-(3-hydroxyphenyl)propionate hydroxylase</fullName>
    </submittedName>
</protein>
<dbReference type="NCBIfam" id="NF004829">
    <property type="entry name" value="PRK06183.1-3"/>
    <property type="match status" value="1"/>
</dbReference>
<sequence length="503" mass="55619">MSEATPTEGETDVDVAVLGCGTTGLVLARLLAMQGLRVGVVDSQRIPRSFPRATHLDDETMRTFQTLGLGHLEERFSPAGVYRFYDPQWRPVMEFAFNKGVTDQGWQSDYMFHQPDFEAVLRGHAHADPGTSHFFGWEATELTASDRSAHLRIRERGTGREHAITAAFLVGSDGAHSFVRRTMGGAQVNYDATHRSLIVDILPFVRKENLSHRDSFIQAGIRNPLTFVAMAEPLLRFEQLLRPDDDTAEFESPEHVYELLSPFLGPEEYRVLRADVYQWQAVVAESWRKGPLFLAGDAAHEMPPHLGQGMVSGIRDALNIAWKLGRVVRGESPPELLDTYDTERKPHMTEYVKLAAQLANEVEEMEPQGAEAGRQVPVTERQALRPRLGPGIRTEDDFGGSLSAQPALADGRRLDDVVGYRFAVLGTAECLAGLSGRAKESLESLDAVSVTADSEEAERWLKTLGAGAVLIRPDRYLYGAAASAQQLDALVNRLQTALVEGTW</sequence>
<accession>A0ABQ3UB22</accession>
<dbReference type="InterPro" id="IPR002938">
    <property type="entry name" value="FAD-bd"/>
</dbReference>
<evidence type="ECO:0000259" key="2">
    <source>
        <dbReference type="Pfam" id="PF01494"/>
    </source>
</evidence>
<keyword evidence="4" id="KW-1185">Reference proteome</keyword>
<dbReference type="RefSeq" id="WP_236259104.1">
    <property type="nucleotide sequence ID" value="NZ_BNEK01000005.1"/>
</dbReference>
<dbReference type="EMBL" id="BNEK01000005">
    <property type="protein sequence ID" value="GHJ32697.1"/>
    <property type="molecule type" value="Genomic_DNA"/>
</dbReference>
<dbReference type="PANTHER" id="PTHR43476">
    <property type="entry name" value="3-(3-HYDROXY-PHENYL)PROPIONATE/3-HYDROXYCINNAMIC ACID HYDROXYLASE"/>
    <property type="match status" value="1"/>
</dbReference>
<dbReference type="SUPFAM" id="SSF51905">
    <property type="entry name" value="FAD/NAD(P)-binding domain"/>
    <property type="match status" value="1"/>
</dbReference>
<gene>
    <name evidence="3" type="primary">mhpA_5</name>
    <name evidence="3" type="ORF">TPA0910_71300</name>
</gene>
<organism evidence="3 4">
    <name type="scientific">Streptomyces hygroscopicus</name>
    <dbReference type="NCBI Taxonomy" id="1912"/>
    <lineage>
        <taxon>Bacteria</taxon>
        <taxon>Bacillati</taxon>
        <taxon>Actinomycetota</taxon>
        <taxon>Actinomycetes</taxon>
        <taxon>Kitasatosporales</taxon>
        <taxon>Streptomycetaceae</taxon>
        <taxon>Streptomyces</taxon>
        <taxon>Streptomyces violaceusniger group</taxon>
    </lineage>
</organism>